<comment type="similarity">
    <text evidence="7">Belongs to the TonB-dependent receptor family.</text>
</comment>
<keyword evidence="3 7" id="KW-1134">Transmembrane beta strand</keyword>
<dbReference type="InterPro" id="IPR023997">
    <property type="entry name" value="TonB-dep_OMP_SusC/RagA_CS"/>
</dbReference>
<dbReference type="InterPro" id="IPR012910">
    <property type="entry name" value="Plug_dom"/>
</dbReference>
<dbReference type="InterPro" id="IPR037066">
    <property type="entry name" value="Plug_dom_sf"/>
</dbReference>
<dbReference type="NCBIfam" id="TIGR04056">
    <property type="entry name" value="OMP_RagA_SusC"/>
    <property type="match status" value="1"/>
</dbReference>
<dbReference type="PROSITE" id="PS52016">
    <property type="entry name" value="TONB_DEPENDENT_REC_3"/>
    <property type="match status" value="1"/>
</dbReference>
<keyword evidence="4 7" id="KW-0812">Transmembrane</keyword>
<dbReference type="Gene3D" id="2.40.170.20">
    <property type="entry name" value="TonB-dependent receptor, beta-barrel domain"/>
    <property type="match status" value="1"/>
</dbReference>
<name>A0A3S9VZH5_9BACT</name>
<dbReference type="NCBIfam" id="TIGR04057">
    <property type="entry name" value="SusC_RagA_signa"/>
    <property type="match status" value="1"/>
</dbReference>
<evidence type="ECO:0000256" key="4">
    <source>
        <dbReference type="ARBA" id="ARBA00022692"/>
    </source>
</evidence>
<dbReference type="InterPro" id="IPR008969">
    <property type="entry name" value="CarboxyPept-like_regulatory"/>
</dbReference>
<reference evidence="9 10" key="1">
    <citation type="submission" date="2018-10" db="EMBL/GenBank/DDBJ databases">
        <title>Butyricimonas faecalis sp. nov., isolated from human faeces and emended description of the genus Butyricimonas.</title>
        <authorList>
            <person name="Le Roy T."/>
            <person name="Van der Smissen P."/>
            <person name="Paquot A."/>
            <person name="Delzenne N."/>
            <person name="Muccioli G."/>
            <person name="Collet J.-F."/>
            <person name="Cani P.D."/>
        </authorList>
    </citation>
    <scope>NUCLEOTIDE SEQUENCE [LARGE SCALE GENOMIC DNA]</scope>
    <source>
        <strain evidence="9 10">H184</strain>
    </source>
</reference>
<keyword evidence="6 7" id="KW-0998">Cell outer membrane</keyword>
<dbReference type="EMBL" id="CP032819">
    <property type="protein sequence ID" value="AZS31940.1"/>
    <property type="molecule type" value="Genomic_DNA"/>
</dbReference>
<evidence type="ECO:0000256" key="3">
    <source>
        <dbReference type="ARBA" id="ARBA00022452"/>
    </source>
</evidence>
<gene>
    <name evidence="9" type="ORF">D8S85_07885</name>
</gene>
<dbReference type="SUPFAM" id="SSF49464">
    <property type="entry name" value="Carboxypeptidase regulatory domain-like"/>
    <property type="match status" value="1"/>
</dbReference>
<dbReference type="Pfam" id="PF07715">
    <property type="entry name" value="Plug"/>
    <property type="match status" value="1"/>
</dbReference>
<feature type="domain" description="TonB-dependent receptor plug" evidence="8">
    <location>
        <begin position="201"/>
        <end position="320"/>
    </location>
</feature>
<dbReference type="Proteomes" id="UP000270673">
    <property type="component" value="Chromosome"/>
</dbReference>
<keyword evidence="10" id="KW-1185">Reference proteome</keyword>
<dbReference type="Gene3D" id="2.170.130.10">
    <property type="entry name" value="TonB-dependent receptor, plug domain"/>
    <property type="match status" value="1"/>
</dbReference>
<protein>
    <submittedName>
        <fullName evidence="9">SusC/RagA family TonB-linked outer membrane protein</fullName>
    </submittedName>
</protein>
<dbReference type="InterPro" id="IPR039426">
    <property type="entry name" value="TonB-dep_rcpt-like"/>
</dbReference>
<evidence type="ECO:0000313" key="9">
    <source>
        <dbReference type="EMBL" id="AZS31940.1"/>
    </source>
</evidence>
<evidence type="ECO:0000256" key="7">
    <source>
        <dbReference type="PROSITE-ProRule" id="PRU01360"/>
    </source>
</evidence>
<dbReference type="GO" id="GO:0009279">
    <property type="term" value="C:cell outer membrane"/>
    <property type="evidence" value="ECO:0007669"/>
    <property type="project" value="UniProtKB-SubCell"/>
</dbReference>
<dbReference type="Gene3D" id="2.60.40.1120">
    <property type="entry name" value="Carboxypeptidase-like, regulatory domain"/>
    <property type="match status" value="1"/>
</dbReference>
<evidence type="ECO:0000256" key="2">
    <source>
        <dbReference type="ARBA" id="ARBA00022448"/>
    </source>
</evidence>
<dbReference type="KEGG" id="buy:D8S85_07885"/>
<sequence>MIMRLCFIFVVLLEFASRANVKAQDQVVSLDLKNVHYYELFNEIHKQTGVRFIYNTNQLEKMSLINVHAKKKKVSDLLTEVLASTPFTFLYDQNVVMLVQREEEKKGIRITGIVTDTKKEPLPGVTVIIKGTQLGAATDMEGRYSLTFLEGKENPVLVFTMVGMETVEVKYQGKDTINVVMKDAVNELEDVVVTGIFTRKKESFTGSVSSYTKNELKKVGTSNVLQSLKTLDPSFAILDDVQFGSDPNRLPNMEIRGKSSMLGMRDELEADPNQPLFILDGFESSLEAINDLDINRIESITILKDAASTAIYGSKAANGVVVVETVKPQAGKLQVNYNGNLNVTMPDLSSYNLMNAREKLEFESLAGRYDPNIVGSPYRTETEIRLGEMYHERLRSIAEGIDTYWLAEPLRVGVNQKHSLYVMGGDEHFMFGLGGAYNGVTGVMKESNRQVLSGNIDLIYRVSKFQFSNKFSVSTTDYDNPVVSFSVYAKSNPYYKKRNSDGTIEQWLEYNDDVKIANPLWNASLNSRNTGNNLNLSNYFIAEWTPSNLWKVRARFGLTYSNDDTEKFISPEDTDQVLNKESGKRGEYTTTNLRGNQYEGEFTVTFAQLFGKHRINIVGGGNVFSSKTLLQGYSVEGFPAGDFTYPSFAGGYPENALPTYVETVSHAVNAYFNTGYSFDDRYLMDFSLRLNGSSVFGSTSKYNTTWSLGLGWNLHREKFIADNLPFVNLFKIRASIGNPGNQSFDSGRTLITYAFQSGMLNYFGLGALPDQIGNPDLKWQITQDKNIGMDLTLFNSRFSLTVDYFHKLTDPLLIRVTMPYSSGTTEYYTNAGEQVSQGITFSTVFHILRDTDRRILWSVRANGRTQKTRIDKIGNKLDVFNNNGRGTRTQRYYDGADPDDIWVIKSAGIDPSTGKELFFTKEGGFTYDFSYDNEVICGNTRPDIEGVIGSSFTYKGLTLSLNFRYQLGADVFNSALLNKVENVNLYYNQDRRALYERWQNPGDIRIFKNIRDVNSSPMSSRFVQREDVLALESLYLEYEFMGGWIKQVGLSNLKVFCSMRDVFRFSTIRSERGIDYPFARSIDAGLSFNF</sequence>
<evidence type="ECO:0000259" key="8">
    <source>
        <dbReference type="Pfam" id="PF07715"/>
    </source>
</evidence>
<proteinExistence type="inferred from homology"/>
<accession>A0A3S9VZH5</accession>
<evidence type="ECO:0000313" key="10">
    <source>
        <dbReference type="Proteomes" id="UP000270673"/>
    </source>
</evidence>
<evidence type="ECO:0000256" key="6">
    <source>
        <dbReference type="ARBA" id="ARBA00023237"/>
    </source>
</evidence>
<keyword evidence="5 7" id="KW-0472">Membrane</keyword>
<dbReference type="Pfam" id="PF13715">
    <property type="entry name" value="CarbopepD_reg_2"/>
    <property type="match status" value="1"/>
</dbReference>
<dbReference type="AlphaFoldDB" id="A0A3S9VZH5"/>
<keyword evidence="2 7" id="KW-0813">Transport</keyword>
<evidence type="ECO:0000256" key="5">
    <source>
        <dbReference type="ARBA" id="ARBA00023136"/>
    </source>
</evidence>
<evidence type="ECO:0000256" key="1">
    <source>
        <dbReference type="ARBA" id="ARBA00004571"/>
    </source>
</evidence>
<dbReference type="InterPro" id="IPR023996">
    <property type="entry name" value="TonB-dep_OMP_SusC/RagA"/>
</dbReference>
<organism evidence="9 10">
    <name type="scientific">Butyricimonas faecalis</name>
    <dbReference type="NCBI Taxonomy" id="2093856"/>
    <lineage>
        <taxon>Bacteria</taxon>
        <taxon>Pseudomonadati</taxon>
        <taxon>Bacteroidota</taxon>
        <taxon>Bacteroidia</taxon>
        <taxon>Bacteroidales</taxon>
        <taxon>Odoribacteraceae</taxon>
        <taxon>Butyricimonas</taxon>
    </lineage>
</organism>
<dbReference type="OrthoDB" id="668629at2"/>
<comment type="subcellular location">
    <subcellularLocation>
        <location evidence="1 7">Cell outer membrane</location>
        <topology evidence="1 7">Multi-pass membrane protein</topology>
    </subcellularLocation>
</comment>
<dbReference type="SUPFAM" id="SSF56935">
    <property type="entry name" value="Porins"/>
    <property type="match status" value="1"/>
</dbReference>
<dbReference type="InterPro" id="IPR036942">
    <property type="entry name" value="Beta-barrel_TonB_sf"/>
</dbReference>